<dbReference type="AlphaFoldDB" id="A0A9D1TBE2"/>
<comment type="similarity">
    <text evidence="1 11">Belongs to the NAD-dependent glycerol-3-phosphate dehydrogenase family.</text>
</comment>
<dbReference type="GO" id="GO:0051287">
    <property type="term" value="F:NAD binding"/>
    <property type="evidence" value="ECO:0007669"/>
    <property type="project" value="InterPro"/>
</dbReference>
<dbReference type="SUPFAM" id="SSF51735">
    <property type="entry name" value="NAD(P)-binding Rossmann-fold domains"/>
    <property type="match status" value="1"/>
</dbReference>
<accession>A0A9D1TBE2</accession>
<evidence type="ECO:0000256" key="5">
    <source>
        <dbReference type="ARBA" id="ARBA00023027"/>
    </source>
</evidence>
<dbReference type="InterPro" id="IPR008927">
    <property type="entry name" value="6-PGluconate_DH-like_C_sf"/>
</dbReference>
<name>A0A9D1TBE2_9FIRM</name>
<evidence type="ECO:0000256" key="6">
    <source>
        <dbReference type="ARBA" id="ARBA00023098"/>
    </source>
</evidence>
<dbReference type="GO" id="GO:0005829">
    <property type="term" value="C:cytosol"/>
    <property type="evidence" value="ECO:0007669"/>
    <property type="project" value="TreeGrafter"/>
</dbReference>
<dbReference type="SUPFAM" id="SSF48179">
    <property type="entry name" value="6-phosphogluconate dehydrogenase C-terminal domain-like"/>
    <property type="match status" value="1"/>
</dbReference>
<keyword evidence="5 10" id="KW-0520">NAD</keyword>
<comment type="caution">
    <text evidence="15">The sequence shown here is derived from an EMBL/GenBank/DDBJ whole genome shotgun (WGS) entry which is preliminary data.</text>
</comment>
<evidence type="ECO:0000256" key="10">
    <source>
        <dbReference type="PIRSR" id="PIRSR000114-3"/>
    </source>
</evidence>
<dbReference type="GO" id="GO:0008654">
    <property type="term" value="P:phospholipid biosynthetic process"/>
    <property type="evidence" value="ECO:0007669"/>
    <property type="project" value="UniProtKB-KW"/>
</dbReference>
<keyword evidence="2" id="KW-0444">Lipid biosynthesis</keyword>
<keyword evidence="6" id="KW-0443">Lipid metabolism</keyword>
<gene>
    <name evidence="15" type="ORF">IAA64_02350</name>
</gene>
<evidence type="ECO:0000256" key="2">
    <source>
        <dbReference type="ARBA" id="ARBA00022516"/>
    </source>
</evidence>
<keyword evidence="8" id="KW-1208">Phospholipid metabolism</keyword>
<sequence>MSIITIVGAGQMGSAMCFPARSNGHEVRLVGTPLDREIIERAKVDRWHLNLKRYLPEGVKYYQIEDMRAALMGADLLIGGVSSFGVDWFAQNVLPAIPESLPVLSITKGLVDLPDGTLISYLEYYRRQLGGRKLSLNAIGGPCTAYELADLDPTTVCFCGQDIALLRKLRAMLRTEYYHITVSTDVEGLECAVALKNAFALGVALAVGLAEKREGQVGKLHYNSQAALFGQSVKEMRRILKAVGAHEDNIIFGAGDLYVTIYGGRTRMIGTLLGRGMRFEEALAELHGVTLESLVIATRAANAIRRRIERGELRAESFPLLLHCDDVINHDKPAGDIPWDAFEEDWEL</sequence>
<reference evidence="15" key="1">
    <citation type="submission" date="2020-10" db="EMBL/GenBank/DDBJ databases">
        <authorList>
            <person name="Gilroy R."/>
        </authorList>
    </citation>
    <scope>NUCLEOTIDE SEQUENCE</scope>
    <source>
        <strain evidence="15">CHK183-6373</strain>
    </source>
</reference>
<organism evidence="15 16">
    <name type="scientific">Candidatus Ornithocaccomicrobium faecavium</name>
    <dbReference type="NCBI Taxonomy" id="2840890"/>
    <lineage>
        <taxon>Bacteria</taxon>
        <taxon>Bacillati</taxon>
        <taxon>Bacillota</taxon>
        <taxon>Clostridia</taxon>
        <taxon>Candidatus Ornithocaccomicrobium</taxon>
    </lineage>
</organism>
<dbReference type="Proteomes" id="UP000886884">
    <property type="component" value="Unassembled WGS sequence"/>
</dbReference>
<dbReference type="GO" id="GO:0047952">
    <property type="term" value="F:glycerol-3-phosphate dehydrogenase [NAD(P)+] activity"/>
    <property type="evidence" value="ECO:0007669"/>
    <property type="project" value="UniProtKB-EC"/>
</dbReference>
<feature type="binding site" evidence="10">
    <location>
        <position position="265"/>
    </location>
    <ligand>
        <name>NAD(+)</name>
        <dbReference type="ChEBI" id="CHEBI:57540"/>
    </ligand>
</feature>
<feature type="active site" description="Proton acceptor" evidence="9">
    <location>
        <position position="196"/>
    </location>
</feature>
<dbReference type="EC" id="1.1.1.94" evidence="12"/>
<protein>
    <recommendedName>
        <fullName evidence="12">Glycerol-3-phosphate dehydrogenase</fullName>
        <ecNumber evidence="12">1.1.1.94</ecNumber>
    </recommendedName>
</protein>
<dbReference type="GO" id="GO:0046168">
    <property type="term" value="P:glycerol-3-phosphate catabolic process"/>
    <property type="evidence" value="ECO:0007669"/>
    <property type="project" value="InterPro"/>
</dbReference>
<evidence type="ECO:0000313" key="16">
    <source>
        <dbReference type="Proteomes" id="UP000886884"/>
    </source>
</evidence>
<evidence type="ECO:0000256" key="8">
    <source>
        <dbReference type="ARBA" id="ARBA00023264"/>
    </source>
</evidence>
<dbReference type="PANTHER" id="PTHR11728">
    <property type="entry name" value="GLYCEROL-3-PHOSPHATE DEHYDROGENASE"/>
    <property type="match status" value="1"/>
</dbReference>
<keyword evidence="3" id="KW-0521">NADP</keyword>
<dbReference type="Pfam" id="PF07479">
    <property type="entry name" value="NAD_Gly3P_dh_C"/>
    <property type="match status" value="1"/>
</dbReference>
<feature type="domain" description="Glycerol-3-phosphate dehydrogenase NAD-dependent N-terminal" evidence="13">
    <location>
        <begin position="4"/>
        <end position="161"/>
    </location>
</feature>
<feature type="domain" description="Glycerol-3-phosphate dehydrogenase NAD-dependent C-terminal" evidence="14">
    <location>
        <begin position="185"/>
        <end position="334"/>
    </location>
</feature>
<dbReference type="Gene3D" id="1.10.1040.10">
    <property type="entry name" value="N-(1-d-carboxylethyl)-l-norvaline Dehydrogenase, domain 2"/>
    <property type="match status" value="1"/>
</dbReference>
<dbReference type="Pfam" id="PF01210">
    <property type="entry name" value="NAD_Gly3P_dh_N"/>
    <property type="match status" value="1"/>
</dbReference>
<dbReference type="PRINTS" id="PR00077">
    <property type="entry name" value="GPDHDRGNASE"/>
</dbReference>
<keyword evidence="7" id="KW-0594">Phospholipid biosynthesis</keyword>
<evidence type="ECO:0000259" key="13">
    <source>
        <dbReference type="Pfam" id="PF01210"/>
    </source>
</evidence>
<evidence type="ECO:0000256" key="12">
    <source>
        <dbReference type="RuleBase" id="RU000439"/>
    </source>
</evidence>
<evidence type="ECO:0000313" key="15">
    <source>
        <dbReference type="EMBL" id="HIV26784.1"/>
    </source>
</evidence>
<dbReference type="InterPro" id="IPR013328">
    <property type="entry name" value="6PGD_dom2"/>
</dbReference>
<comment type="catalytic activity">
    <reaction evidence="12">
        <text>sn-glycerol 3-phosphate + NADP(+) = dihydroxyacetone phosphate + NADPH + H(+)</text>
        <dbReference type="Rhea" id="RHEA:11096"/>
        <dbReference type="ChEBI" id="CHEBI:15378"/>
        <dbReference type="ChEBI" id="CHEBI:57597"/>
        <dbReference type="ChEBI" id="CHEBI:57642"/>
        <dbReference type="ChEBI" id="CHEBI:57783"/>
        <dbReference type="ChEBI" id="CHEBI:58349"/>
        <dbReference type="EC" id="1.1.1.94"/>
    </reaction>
</comment>
<proteinExistence type="inferred from homology"/>
<evidence type="ECO:0000259" key="14">
    <source>
        <dbReference type="Pfam" id="PF07479"/>
    </source>
</evidence>
<dbReference type="PANTHER" id="PTHR11728:SF1">
    <property type="entry name" value="GLYCEROL-3-PHOSPHATE DEHYDROGENASE [NAD(+)] 2, CHLOROPLASTIC"/>
    <property type="match status" value="1"/>
</dbReference>
<keyword evidence="4 11" id="KW-0560">Oxidoreductase</keyword>
<dbReference type="GO" id="GO:0005975">
    <property type="term" value="P:carbohydrate metabolic process"/>
    <property type="evidence" value="ECO:0007669"/>
    <property type="project" value="InterPro"/>
</dbReference>
<feature type="binding site" evidence="10">
    <location>
        <begin position="8"/>
        <end position="13"/>
    </location>
    <ligand>
        <name>NAD(+)</name>
        <dbReference type="ChEBI" id="CHEBI:57540"/>
    </ligand>
</feature>
<dbReference type="EMBL" id="DVOT01000044">
    <property type="protein sequence ID" value="HIV26784.1"/>
    <property type="molecule type" value="Genomic_DNA"/>
</dbReference>
<evidence type="ECO:0000256" key="4">
    <source>
        <dbReference type="ARBA" id="ARBA00023002"/>
    </source>
</evidence>
<evidence type="ECO:0000256" key="9">
    <source>
        <dbReference type="PIRSR" id="PIRSR000114-1"/>
    </source>
</evidence>
<evidence type="ECO:0000256" key="3">
    <source>
        <dbReference type="ARBA" id="ARBA00022857"/>
    </source>
</evidence>
<dbReference type="PIRSF" id="PIRSF000114">
    <property type="entry name" value="Glycerol-3-P_dh"/>
    <property type="match status" value="1"/>
</dbReference>
<evidence type="ECO:0000256" key="7">
    <source>
        <dbReference type="ARBA" id="ARBA00023209"/>
    </source>
</evidence>
<reference evidence="15" key="2">
    <citation type="journal article" date="2021" name="PeerJ">
        <title>Extensive microbial diversity within the chicken gut microbiome revealed by metagenomics and culture.</title>
        <authorList>
            <person name="Gilroy R."/>
            <person name="Ravi A."/>
            <person name="Getino M."/>
            <person name="Pursley I."/>
            <person name="Horton D.L."/>
            <person name="Alikhan N.F."/>
            <person name="Baker D."/>
            <person name="Gharbi K."/>
            <person name="Hall N."/>
            <person name="Watson M."/>
            <person name="Adriaenssens E.M."/>
            <person name="Foster-Nyarko E."/>
            <person name="Jarju S."/>
            <person name="Secka A."/>
            <person name="Antonio M."/>
            <person name="Oren A."/>
            <person name="Chaudhuri R.R."/>
            <person name="La Ragione R."/>
            <person name="Hildebrand F."/>
            <person name="Pallen M.J."/>
        </authorList>
    </citation>
    <scope>NUCLEOTIDE SEQUENCE</scope>
    <source>
        <strain evidence="15">CHK183-6373</strain>
    </source>
</reference>
<evidence type="ECO:0000256" key="1">
    <source>
        <dbReference type="ARBA" id="ARBA00011009"/>
    </source>
</evidence>
<evidence type="ECO:0000256" key="11">
    <source>
        <dbReference type="RuleBase" id="RU000437"/>
    </source>
</evidence>
<dbReference type="InterPro" id="IPR036291">
    <property type="entry name" value="NAD(P)-bd_dom_sf"/>
</dbReference>
<dbReference type="Gene3D" id="3.40.50.720">
    <property type="entry name" value="NAD(P)-binding Rossmann-like Domain"/>
    <property type="match status" value="1"/>
</dbReference>
<dbReference type="InterPro" id="IPR006109">
    <property type="entry name" value="G3P_DH_NAD-dep_C"/>
</dbReference>
<feature type="binding site" evidence="10">
    <location>
        <position position="145"/>
    </location>
    <ligand>
        <name>NAD(+)</name>
        <dbReference type="ChEBI" id="CHEBI:57540"/>
    </ligand>
</feature>
<dbReference type="InterPro" id="IPR006168">
    <property type="entry name" value="G3P_DH_NAD-dep"/>
</dbReference>
<dbReference type="InterPro" id="IPR011128">
    <property type="entry name" value="G3P_DH_NAD-dep_N"/>
</dbReference>